<keyword evidence="5" id="KW-1185">Reference proteome</keyword>
<sequence>MMSITAAEAPRSGNRTPVKNSKRPILTHFFVLLLLQVSSLEVWMRELVDEQYAVAVLNKGTDGIPKRFSMSLANLNITECALGYKLYDVFEKEYLGNVKPETNIEMNINPTGVVMLFIRPASVRFHPV</sequence>
<keyword evidence="1" id="KW-1015">Disulfide bond</keyword>
<evidence type="ECO:0000256" key="1">
    <source>
        <dbReference type="ARBA" id="ARBA00023157"/>
    </source>
</evidence>
<dbReference type="OrthoDB" id="5795902at2759"/>
<evidence type="ECO:0000259" key="3">
    <source>
        <dbReference type="Pfam" id="PF17450"/>
    </source>
</evidence>
<gene>
    <name evidence="4" type="ORF">AB205_0037690</name>
</gene>
<dbReference type="Pfam" id="PF17450">
    <property type="entry name" value="Melibiase_2_C"/>
    <property type="match status" value="1"/>
</dbReference>
<dbReference type="Gene3D" id="2.60.40.1180">
    <property type="entry name" value="Golgi alpha-mannosidase II"/>
    <property type="match status" value="1"/>
</dbReference>
<evidence type="ECO:0000313" key="5">
    <source>
        <dbReference type="Proteomes" id="UP000228934"/>
    </source>
</evidence>
<organism evidence="4 5">
    <name type="scientific">Aquarana catesbeiana</name>
    <name type="common">American bullfrog</name>
    <name type="synonym">Rana catesbeiana</name>
    <dbReference type="NCBI Taxonomy" id="8400"/>
    <lineage>
        <taxon>Eukaryota</taxon>
        <taxon>Metazoa</taxon>
        <taxon>Chordata</taxon>
        <taxon>Craniata</taxon>
        <taxon>Vertebrata</taxon>
        <taxon>Euteleostomi</taxon>
        <taxon>Amphibia</taxon>
        <taxon>Batrachia</taxon>
        <taxon>Anura</taxon>
        <taxon>Neobatrachia</taxon>
        <taxon>Ranoidea</taxon>
        <taxon>Ranidae</taxon>
        <taxon>Aquarana</taxon>
    </lineage>
</organism>
<keyword evidence="2" id="KW-0325">Glycoprotein</keyword>
<dbReference type="Proteomes" id="UP000228934">
    <property type="component" value="Unassembled WGS sequence"/>
</dbReference>
<dbReference type="InterPro" id="IPR013780">
    <property type="entry name" value="Glyco_hydro_b"/>
</dbReference>
<reference evidence="5" key="1">
    <citation type="journal article" date="2017" name="Nat. Commun.">
        <title>The North American bullfrog draft genome provides insight into hormonal regulation of long noncoding RNA.</title>
        <authorList>
            <person name="Hammond S.A."/>
            <person name="Warren R.L."/>
            <person name="Vandervalk B.P."/>
            <person name="Kucuk E."/>
            <person name="Khan H."/>
            <person name="Gibb E.A."/>
            <person name="Pandoh P."/>
            <person name="Kirk H."/>
            <person name="Zhao Y."/>
            <person name="Jones M."/>
            <person name="Mungall A.J."/>
            <person name="Coope R."/>
            <person name="Pleasance S."/>
            <person name="Moore R.A."/>
            <person name="Holt R.A."/>
            <person name="Round J.M."/>
            <person name="Ohora S."/>
            <person name="Walle B.V."/>
            <person name="Veldhoen N."/>
            <person name="Helbing C.C."/>
            <person name="Birol I."/>
        </authorList>
    </citation>
    <scope>NUCLEOTIDE SEQUENCE [LARGE SCALE GENOMIC DNA]</scope>
</reference>
<accession>A0A2G9RDK8</accession>
<proteinExistence type="predicted"/>
<protein>
    <recommendedName>
        <fullName evidence="3">Alpha galactosidase A C-terminal domain-containing protein</fullName>
    </recommendedName>
</protein>
<name>A0A2G9RDK8_AQUCT</name>
<evidence type="ECO:0000313" key="4">
    <source>
        <dbReference type="EMBL" id="PIO25992.1"/>
    </source>
</evidence>
<feature type="domain" description="Alpha galactosidase A C-terminal" evidence="3">
    <location>
        <begin position="36"/>
        <end position="112"/>
    </location>
</feature>
<dbReference type="FunFam" id="2.60.40.1180:FF:000017">
    <property type="entry name" value="Alpha-galactosidase A"/>
    <property type="match status" value="1"/>
</dbReference>
<evidence type="ECO:0000256" key="2">
    <source>
        <dbReference type="ARBA" id="ARBA00023180"/>
    </source>
</evidence>
<dbReference type="AlphaFoldDB" id="A0A2G9RDK8"/>
<dbReference type="InterPro" id="IPR035373">
    <property type="entry name" value="Melibiase/NAGA_C"/>
</dbReference>
<dbReference type="EMBL" id="KV943749">
    <property type="protein sequence ID" value="PIO25992.1"/>
    <property type="molecule type" value="Genomic_DNA"/>
</dbReference>
<dbReference type="SUPFAM" id="SSF51011">
    <property type="entry name" value="Glycosyl hydrolase domain"/>
    <property type="match status" value="1"/>
</dbReference>